<dbReference type="CDD" id="cd12843">
    <property type="entry name" value="Bvu_2165_C_like"/>
    <property type="match status" value="1"/>
</dbReference>
<dbReference type="InterPro" id="IPR027824">
    <property type="entry name" value="DUF4469"/>
</dbReference>
<dbReference type="Pfam" id="PF14848">
    <property type="entry name" value="HU-DNA_bdg"/>
    <property type="match status" value="1"/>
</dbReference>
<evidence type="ECO:0000259" key="1">
    <source>
        <dbReference type="Pfam" id="PF14734"/>
    </source>
</evidence>
<dbReference type="InterPro" id="IPR049893">
    <property type="entry name" value="Bvu_2165-like_IHF-HU-DNA_bdg"/>
</dbReference>
<evidence type="ECO:0000313" key="4">
    <source>
        <dbReference type="Proteomes" id="UP000033035"/>
    </source>
</evidence>
<dbReference type="RefSeq" id="WP_028727767.1">
    <property type="nucleotide sequence ID" value="NZ_AUAE01000018.1"/>
</dbReference>
<dbReference type="AlphaFoldDB" id="A0A0F5JLG2"/>
<feature type="domain" description="Bvu-2165-like IHF-HU-like DNA-binding" evidence="2">
    <location>
        <begin position="13"/>
        <end position="129"/>
    </location>
</feature>
<accession>A0A0F5JLG2</accession>
<evidence type="ECO:0000259" key="2">
    <source>
        <dbReference type="Pfam" id="PF14848"/>
    </source>
</evidence>
<dbReference type="PATRIC" id="fig|1203610.3.peg.1183"/>
<proteinExistence type="predicted"/>
<reference evidence="3 4" key="1">
    <citation type="submission" date="2013-04" db="EMBL/GenBank/DDBJ databases">
        <title>The Genome Sequence of Parabacteroides gordonii DSM 23371.</title>
        <authorList>
            <consortium name="The Broad Institute Genomics Platform"/>
            <person name="Earl A."/>
            <person name="Ward D."/>
            <person name="Feldgarden M."/>
            <person name="Gevers D."/>
            <person name="Martens E."/>
            <person name="Sakamoto M."/>
            <person name="Benno Y."/>
            <person name="Suzuki N."/>
            <person name="Matsunaga N."/>
            <person name="Koshihara K."/>
            <person name="Seki M."/>
            <person name="Komiya H."/>
            <person name="Walker B."/>
            <person name="Young S."/>
            <person name="Zeng Q."/>
            <person name="Gargeya S."/>
            <person name="Fitzgerald M."/>
            <person name="Haas B."/>
            <person name="Abouelleil A."/>
            <person name="Allen A.W."/>
            <person name="Alvarado L."/>
            <person name="Arachchi H.M."/>
            <person name="Berlin A.M."/>
            <person name="Chapman S.B."/>
            <person name="Gainer-Dewar J."/>
            <person name="Goldberg J."/>
            <person name="Griggs A."/>
            <person name="Gujja S."/>
            <person name="Hansen M."/>
            <person name="Howarth C."/>
            <person name="Imamovic A."/>
            <person name="Ireland A."/>
            <person name="Larimer J."/>
            <person name="McCowan C."/>
            <person name="Murphy C."/>
            <person name="Pearson M."/>
            <person name="Poon T.W."/>
            <person name="Priest M."/>
            <person name="Roberts A."/>
            <person name="Saif S."/>
            <person name="Shea T."/>
            <person name="Sisk P."/>
            <person name="Sykes S."/>
            <person name="Wortman J."/>
            <person name="Nusbaum C."/>
            <person name="Birren B."/>
        </authorList>
    </citation>
    <scope>NUCLEOTIDE SEQUENCE [LARGE SCALE GENOMIC DNA]</scope>
    <source>
        <strain evidence="3 4">MS-1</strain>
    </source>
</reference>
<feature type="domain" description="DUF4469" evidence="1">
    <location>
        <begin position="139"/>
        <end position="237"/>
    </location>
</feature>
<protein>
    <submittedName>
        <fullName evidence="3">Uncharacterized protein</fullName>
    </submittedName>
</protein>
<organism evidence="3 4">
    <name type="scientific">Parabacteroides gordonii MS-1 = DSM 23371</name>
    <dbReference type="NCBI Taxonomy" id="1203610"/>
    <lineage>
        <taxon>Bacteria</taxon>
        <taxon>Pseudomonadati</taxon>
        <taxon>Bacteroidota</taxon>
        <taxon>Bacteroidia</taxon>
        <taxon>Bacteroidales</taxon>
        <taxon>Tannerellaceae</taxon>
        <taxon>Parabacteroides</taxon>
    </lineage>
</organism>
<dbReference type="Pfam" id="PF14734">
    <property type="entry name" value="DUF4469"/>
    <property type="match status" value="1"/>
</dbReference>
<dbReference type="Proteomes" id="UP000033035">
    <property type="component" value="Unassembled WGS sequence"/>
</dbReference>
<sequence length="262" mass="28191">MASNEPKKRSIVATLVANMLTEREDDFTANVTYVASRSIEDLCNIAASGKSKFSASELLAAHNDLKATAKEELYSGSTVEFGLTNNSLGIDGSFIGPKAKFDPAKNNVTLRSTPIKEVKEDMKGISVIVGEVVEGLPTITKVTDIFTGEVNGKITPGNTLNGEGKRVKIAGTEGSTVGFFFVKEGDDTETAVPMTAVSRNDPSYFSFIIPSLADGKYYLEIASQYGNNRQTLLKEVRRNRFPYLLTVGNGGGSGEDDRPVIE</sequence>
<comment type="caution">
    <text evidence="3">The sequence shown here is derived from an EMBL/GenBank/DDBJ whole genome shotgun (WGS) entry which is preliminary data.</text>
</comment>
<name>A0A0F5JLG2_9BACT</name>
<gene>
    <name evidence="3" type="ORF">HMPREF1536_01162</name>
</gene>
<keyword evidence="4" id="KW-1185">Reference proteome</keyword>
<dbReference type="EMBL" id="AQHW01000009">
    <property type="protein sequence ID" value="KKB58287.1"/>
    <property type="molecule type" value="Genomic_DNA"/>
</dbReference>
<dbReference type="HOGENOM" id="CLU_092785_0_0_10"/>
<dbReference type="Gene3D" id="2.70.50.70">
    <property type="match status" value="1"/>
</dbReference>
<evidence type="ECO:0000313" key="3">
    <source>
        <dbReference type="EMBL" id="KKB58287.1"/>
    </source>
</evidence>